<evidence type="ECO:0000256" key="3">
    <source>
        <dbReference type="SAM" id="MobiDB-lite"/>
    </source>
</evidence>
<dbReference type="InterPro" id="IPR026891">
    <property type="entry name" value="Fn3-like"/>
</dbReference>
<dbReference type="InterPro" id="IPR050288">
    <property type="entry name" value="Cellulose_deg_GH3"/>
</dbReference>
<evidence type="ECO:0000313" key="6">
    <source>
        <dbReference type="Proteomes" id="UP000823902"/>
    </source>
</evidence>
<dbReference type="PRINTS" id="PR00133">
    <property type="entry name" value="GLHYDRLASE3"/>
</dbReference>
<gene>
    <name evidence="5" type="ORF">H9697_03895</name>
</gene>
<dbReference type="Pfam" id="PF00933">
    <property type="entry name" value="Glyco_hydro_3"/>
    <property type="match status" value="1"/>
</dbReference>
<dbReference type="InterPro" id="IPR013783">
    <property type="entry name" value="Ig-like_fold"/>
</dbReference>
<accession>A0A9D2Q702</accession>
<feature type="region of interest" description="Disordered" evidence="3">
    <location>
        <begin position="477"/>
        <end position="496"/>
    </location>
</feature>
<dbReference type="Gene3D" id="3.40.50.1700">
    <property type="entry name" value="Glycoside hydrolase family 3 C-terminal domain"/>
    <property type="match status" value="1"/>
</dbReference>
<dbReference type="SMART" id="SM01217">
    <property type="entry name" value="Fn3_like"/>
    <property type="match status" value="1"/>
</dbReference>
<feature type="domain" description="Fibronectin type III-like" evidence="4">
    <location>
        <begin position="347"/>
        <end position="432"/>
    </location>
</feature>
<dbReference type="InterPro" id="IPR036962">
    <property type="entry name" value="Glyco_hydro_3_N_sf"/>
</dbReference>
<dbReference type="InterPro" id="IPR017853">
    <property type="entry name" value="GH"/>
</dbReference>
<dbReference type="PANTHER" id="PTHR42715:SF10">
    <property type="entry name" value="BETA-GLUCOSIDASE"/>
    <property type="match status" value="1"/>
</dbReference>
<dbReference type="GO" id="GO:0005975">
    <property type="term" value="P:carbohydrate metabolic process"/>
    <property type="evidence" value="ECO:0007669"/>
    <property type="project" value="InterPro"/>
</dbReference>
<comment type="caution">
    <text evidence="5">The sequence shown here is derived from an EMBL/GenBank/DDBJ whole genome shotgun (WGS) entry which is preliminary data.</text>
</comment>
<dbReference type="InterPro" id="IPR002772">
    <property type="entry name" value="Glyco_hydro_3_C"/>
</dbReference>
<keyword evidence="2 5" id="KW-0378">Hydrolase</keyword>
<protein>
    <submittedName>
        <fullName evidence="5">Glycoside hydrolase family 3 C-terminal domain-containing protein</fullName>
    </submittedName>
</protein>
<dbReference type="PANTHER" id="PTHR42715">
    <property type="entry name" value="BETA-GLUCOSIDASE"/>
    <property type="match status" value="1"/>
</dbReference>
<proteinExistence type="inferred from homology"/>
<dbReference type="SUPFAM" id="SSF52279">
    <property type="entry name" value="Beta-D-glucan exohydrolase, C-terminal domain"/>
    <property type="match status" value="1"/>
</dbReference>
<dbReference type="Proteomes" id="UP000823902">
    <property type="component" value="Unassembled WGS sequence"/>
</dbReference>
<reference evidence="5" key="2">
    <citation type="submission" date="2021-04" db="EMBL/GenBank/DDBJ databases">
        <authorList>
            <person name="Gilroy R."/>
        </authorList>
    </citation>
    <scope>NUCLEOTIDE SEQUENCE</scope>
    <source>
        <strain evidence="5">CHK196-7946</strain>
    </source>
</reference>
<evidence type="ECO:0000256" key="2">
    <source>
        <dbReference type="ARBA" id="ARBA00022801"/>
    </source>
</evidence>
<dbReference type="Pfam" id="PF01915">
    <property type="entry name" value="Glyco_hydro_3_C"/>
    <property type="match status" value="1"/>
</dbReference>
<dbReference type="AlphaFoldDB" id="A0A9D2Q702"/>
<organism evidence="5 6">
    <name type="scientific">Candidatus Mediterraneibacter faecavium</name>
    <dbReference type="NCBI Taxonomy" id="2838668"/>
    <lineage>
        <taxon>Bacteria</taxon>
        <taxon>Bacillati</taxon>
        <taxon>Bacillota</taxon>
        <taxon>Clostridia</taxon>
        <taxon>Lachnospirales</taxon>
        <taxon>Lachnospiraceae</taxon>
        <taxon>Mediterraneibacter</taxon>
    </lineage>
</organism>
<name>A0A9D2Q702_9FIRM</name>
<dbReference type="Gene3D" id="3.20.20.300">
    <property type="entry name" value="Glycoside hydrolase, family 3, N-terminal domain"/>
    <property type="match status" value="1"/>
</dbReference>
<dbReference type="InterPro" id="IPR001764">
    <property type="entry name" value="Glyco_hydro_3_N"/>
</dbReference>
<evidence type="ECO:0000259" key="4">
    <source>
        <dbReference type="SMART" id="SM01217"/>
    </source>
</evidence>
<comment type="similarity">
    <text evidence="1">Belongs to the glycosyl hydrolase 3 family.</text>
</comment>
<dbReference type="GO" id="GO:0004553">
    <property type="term" value="F:hydrolase activity, hydrolyzing O-glycosyl compounds"/>
    <property type="evidence" value="ECO:0007669"/>
    <property type="project" value="InterPro"/>
</dbReference>
<evidence type="ECO:0000313" key="5">
    <source>
        <dbReference type="EMBL" id="HJC74077.1"/>
    </source>
</evidence>
<dbReference type="SUPFAM" id="SSF51445">
    <property type="entry name" value="(Trans)glycosidases"/>
    <property type="match status" value="1"/>
</dbReference>
<dbReference type="InterPro" id="IPR036881">
    <property type="entry name" value="Glyco_hydro_3_C_sf"/>
</dbReference>
<evidence type="ECO:0000256" key="1">
    <source>
        <dbReference type="ARBA" id="ARBA00005336"/>
    </source>
</evidence>
<sequence>MDRKLIARKIAEESIVLLKNDGHLLPFDEGKMIAFFGRTQIGTLYSGNGSGGANVAGCGTILEECEKCGLTAEPLLKGFYQYKAETEPVTEQDEFDWTKVSEMVNSGIMYEIFGKYRPPLEEYEVPGTLIYQAAEKTDTAVLVIGRNSGGEECDRHLTEDYYLTETEEKLVKEVCTHFADVAVILNVNGLIDLSWIGKYPEIRSLIFLGIPGEEGAAALAEILTGQVNPSGKMAVTVAEHYEDYPSAKYFSWDKEHLDQIADYETYGLSPEENGSRGFAKSPVTLYWEDIYAGYRYFDTFGKPVLYPFGFGLSYTSFEISASGMKKTADGIEVTARVKNTGDRAGKEVVQIYLSAYGQENERGQKNDGWQTNTIERPYQELKGFEKTSLLAPGRAESLRILIPWRELAAYDEKRASWVIDEGAYLLRVGNSSADTSPAGMICADETILVEQCANRLGIAECNRGKVEFLTRKGQRTGHRAELKGTQAAADTREMSERSVLHITSEDICEKWESIRAKKENSADGKKQLSETEYREKFSDLSIEELSALCVGYGPGTPFAAVGDRSDPSTIFDADGNSLTTNSHPTGYPGYVSPAIERKGIRSVFYKDGPAGTGGIAWATEMLIACSFDRRVWRMFGDAAGAECEEQQVNVWLAPAVNLHRNPLCGRNFEYFSEDPYLTGVCACEIAKGVQEGRPVIVCPKHFAVNEQETFRRGNAGKHVDAVDSILTERSARELYLKPFEMLVREAHIACIMTSFNKINGVFAGGSKDLCTHILREEWGFEGAVVTDWGDMDVVVDGANAVAAGNDIVMPGGPPVIRQILKGYEEGRVTREQMETAAGHLLSMLRRIQGQEM</sequence>
<reference evidence="5" key="1">
    <citation type="journal article" date="2021" name="PeerJ">
        <title>Extensive microbial diversity within the chicken gut microbiome revealed by metagenomics and culture.</title>
        <authorList>
            <person name="Gilroy R."/>
            <person name="Ravi A."/>
            <person name="Getino M."/>
            <person name="Pursley I."/>
            <person name="Horton D.L."/>
            <person name="Alikhan N.F."/>
            <person name="Baker D."/>
            <person name="Gharbi K."/>
            <person name="Hall N."/>
            <person name="Watson M."/>
            <person name="Adriaenssens E.M."/>
            <person name="Foster-Nyarko E."/>
            <person name="Jarju S."/>
            <person name="Secka A."/>
            <person name="Antonio M."/>
            <person name="Oren A."/>
            <person name="Chaudhuri R.R."/>
            <person name="La Ragione R."/>
            <person name="Hildebrand F."/>
            <person name="Pallen M.J."/>
        </authorList>
    </citation>
    <scope>NUCLEOTIDE SEQUENCE</scope>
    <source>
        <strain evidence="5">CHK196-7946</strain>
    </source>
</reference>
<dbReference type="EMBL" id="DWVY01000016">
    <property type="protein sequence ID" value="HJC74077.1"/>
    <property type="molecule type" value="Genomic_DNA"/>
</dbReference>
<dbReference type="Pfam" id="PF14310">
    <property type="entry name" value="Fn3-like"/>
    <property type="match status" value="1"/>
</dbReference>
<dbReference type="Gene3D" id="2.60.40.10">
    <property type="entry name" value="Immunoglobulins"/>
    <property type="match status" value="1"/>
</dbReference>